<dbReference type="EMBL" id="CP038865">
    <property type="protein sequence ID" value="QCA29465.1"/>
    <property type="molecule type" value="Genomic_DNA"/>
</dbReference>
<dbReference type="Proteomes" id="UP000296883">
    <property type="component" value="Chromosome"/>
</dbReference>
<dbReference type="Proteomes" id="UP000297725">
    <property type="component" value="Unassembled WGS sequence"/>
</dbReference>
<accession>A0AAJ5EE37</accession>
<proteinExistence type="predicted"/>
<evidence type="ECO:0000313" key="3">
    <source>
        <dbReference type="Proteomes" id="UP000296883"/>
    </source>
</evidence>
<name>A0AAJ5EE37_9ENTE</name>
<dbReference type="RefSeq" id="WP_135255053.1">
    <property type="nucleotide sequence ID" value="NZ_CP038865.1"/>
</dbReference>
<dbReference type="Pfam" id="PF22652">
    <property type="entry name" value="DUF7006"/>
    <property type="match status" value="1"/>
</dbReference>
<dbReference type="EMBL" id="SRHU01000032">
    <property type="protein sequence ID" value="TFZ39608.1"/>
    <property type="molecule type" value="Genomic_DNA"/>
</dbReference>
<organism evidence="2 4">
    <name type="scientific">Vagococcus xieshaowenii</name>
    <dbReference type="NCBI Taxonomy" id="2562451"/>
    <lineage>
        <taxon>Bacteria</taxon>
        <taxon>Bacillati</taxon>
        <taxon>Bacillota</taxon>
        <taxon>Bacilli</taxon>
        <taxon>Lactobacillales</taxon>
        <taxon>Enterococcaceae</taxon>
        <taxon>Vagococcus</taxon>
    </lineage>
</organism>
<reference evidence="2 4" key="1">
    <citation type="submission" date="2019-03" db="EMBL/GenBank/DDBJ databases">
        <title>Vagococcus sp. was isolated fron gut of Carduelis flavirostris.</title>
        <authorList>
            <person name="Ge Y."/>
        </authorList>
    </citation>
    <scope>NUCLEOTIDE SEQUENCE [LARGE SCALE GENOMIC DNA]</scope>
    <source>
        <strain evidence="2 4">CF-210</strain>
    </source>
</reference>
<evidence type="ECO:0000313" key="1">
    <source>
        <dbReference type="EMBL" id="QCA29465.1"/>
    </source>
</evidence>
<keyword evidence="3" id="KW-1185">Reference proteome</keyword>
<protein>
    <submittedName>
        <fullName evidence="2">Uncharacterized protein</fullName>
    </submittedName>
</protein>
<sequence>MKPSTSKALTQEVYFAFFHDVCKQYHTKTKLVHEIEIILTEMTHHLENLSAESSFECLGKLFGLDARLQIIFSFIDDEDLTEDEIMRLQSNDYKVFMKENYRFSGDDQVPTLFDLVS</sequence>
<evidence type="ECO:0000313" key="4">
    <source>
        <dbReference type="Proteomes" id="UP000297725"/>
    </source>
</evidence>
<dbReference type="AlphaFoldDB" id="A0AAJ5EE37"/>
<dbReference type="InterPro" id="IPR054275">
    <property type="entry name" value="DUF7006"/>
</dbReference>
<reference evidence="1 3" key="2">
    <citation type="journal article" date="2020" name="Int. J. Syst. Evol. Microbiol.">
        <title>Vagococcus xieshaowenii sp. nov., isolated from snow finch (Montifringilla taczanowskii) cloacal content.</title>
        <authorList>
            <person name="Ge Y."/>
            <person name="Yang J."/>
            <person name="Lai X.H."/>
            <person name="Zhang G."/>
            <person name="Jin D."/>
            <person name="Lu S."/>
            <person name="Wang B."/>
            <person name="Huang Y."/>
            <person name="Huang Y."/>
            <person name="Ren Z."/>
            <person name="Zhang X."/>
            <person name="Xu J."/>
        </authorList>
    </citation>
    <scope>NUCLEOTIDE SEQUENCE [LARGE SCALE GENOMIC DNA]</scope>
    <source>
        <strain evidence="1">Personal::cf-49</strain>
        <strain evidence="3">personal::cf-49</strain>
    </source>
</reference>
<evidence type="ECO:0000313" key="2">
    <source>
        <dbReference type="EMBL" id="TFZ39608.1"/>
    </source>
</evidence>
<gene>
    <name evidence="2" type="ORF">E4031_08645</name>
    <name evidence="1" type="ORF">E4Z98_09095</name>
</gene>